<proteinExistence type="predicted"/>
<evidence type="ECO:0000313" key="2">
    <source>
        <dbReference type="Proteomes" id="UP000188268"/>
    </source>
</evidence>
<keyword evidence="2" id="KW-1185">Reference proteome</keyword>
<reference evidence="1 2" key="1">
    <citation type="submission" date="2013-09" db="EMBL/GenBank/DDBJ databases">
        <title>Corchorus capsularis genome sequencing.</title>
        <authorList>
            <person name="Alam M."/>
            <person name="Haque M.S."/>
            <person name="Islam M.S."/>
            <person name="Emdad E.M."/>
            <person name="Islam M.M."/>
            <person name="Ahmed B."/>
            <person name="Halim A."/>
            <person name="Hossen Q.M.M."/>
            <person name="Hossain M.Z."/>
            <person name="Ahmed R."/>
            <person name="Khan M.M."/>
            <person name="Islam R."/>
            <person name="Rashid M.M."/>
            <person name="Khan S.A."/>
            <person name="Rahman M.S."/>
            <person name="Alam M."/>
        </authorList>
    </citation>
    <scope>NUCLEOTIDE SEQUENCE [LARGE SCALE GENOMIC DNA]</scope>
    <source>
        <strain evidence="2">cv. CVL-1</strain>
        <tissue evidence="1">Whole seedling</tissue>
    </source>
</reference>
<accession>A0A1R3J1F1</accession>
<dbReference type="Proteomes" id="UP000188268">
    <property type="component" value="Unassembled WGS sequence"/>
</dbReference>
<gene>
    <name evidence="1" type="ORF">CCACVL1_08270</name>
</gene>
<organism evidence="1 2">
    <name type="scientific">Corchorus capsularis</name>
    <name type="common">Jute</name>
    <dbReference type="NCBI Taxonomy" id="210143"/>
    <lineage>
        <taxon>Eukaryota</taxon>
        <taxon>Viridiplantae</taxon>
        <taxon>Streptophyta</taxon>
        <taxon>Embryophyta</taxon>
        <taxon>Tracheophyta</taxon>
        <taxon>Spermatophyta</taxon>
        <taxon>Magnoliopsida</taxon>
        <taxon>eudicotyledons</taxon>
        <taxon>Gunneridae</taxon>
        <taxon>Pentapetalae</taxon>
        <taxon>rosids</taxon>
        <taxon>malvids</taxon>
        <taxon>Malvales</taxon>
        <taxon>Malvaceae</taxon>
        <taxon>Grewioideae</taxon>
        <taxon>Apeibeae</taxon>
        <taxon>Corchorus</taxon>
    </lineage>
</organism>
<dbReference type="Gramene" id="OMO88658">
    <property type="protein sequence ID" value="OMO88658"/>
    <property type="gene ID" value="CCACVL1_08270"/>
</dbReference>
<protein>
    <submittedName>
        <fullName evidence="1">Uncharacterized protein</fullName>
    </submittedName>
</protein>
<comment type="caution">
    <text evidence="1">The sequence shown here is derived from an EMBL/GenBank/DDBJ whole genome shotgun (WGS) entry which is preliminary data.</text>
</comment>
<dbReference type="EMBL" id="AWWV01008954">
    <property type="protein sequence ID" value="OMO88658.1"/>
    <property type="molecule type" value="Genomic_DNA"/>
</dbReference>
<name>A0A1R3J1F1_COCAP</name>
<dbReference type="AlphaFoldDB" id="A0A1R3J1F1"/>
<sequence>MTATRGNARAATLVKKMSYSPILPLPC</sequence>
<evidence type="ECO:0000313" key="1">
    <source>
        <dbReference type="EMBL" id="OMO88658.1"/>
    </source>
</evidence>